<dbReference type="PANTHER" id="PTHR36839:SF1">
    <property type="entry name" value="METALLO-BETA-LACTAMASE FAMILY PROTEIN (AFU_ORTHOLOGUE AFUA_5G12770)"/>
    <property type="match status" value="1"/>
</dbReference>
<dbReference type="Proteomes" id="UP000660729">
    <property type="component" value="Unassembled WGS sequence"/>
</dbReference>
<proteinExistence type="predicted"/>
<reference evidence="1" key="1">
    <citation type="submission" date="2020-04" db="EMBL/GenBank/DDBJ databases">
        <title>Draft genome resource of the tomato pathogen Pseudocercospora fuligena.</title>
        <authorList>
            <person name="Zaccaron A."/>
        </authorList>
    </citation>
    <scope>NUCLEOTIDE SEQUENCE</scope>
    <source>
        <strain evidence="1">PF001</strain>
    </source>
</reference>
<evidence type="ECO:0008006" key="3">
    <source>
        <dbReference type="Google" id="ProtNLM"/>
    </source>
</evidence>
<dbReference type="Gene3D" id="3.60.15.10">
    <property type="entry name" value="Ribonuclease Z/Hydroxyacylglutathione hydrolase-like"/>
    <property type="match status" value="1"/>
</dbReference>
<gene>
    <name evidence="1" type="ORF">HII31_02111</name>
</gene>
<dbReference type="InterPro" id="IPR036866">
    <property type="entry name" value="RibonucZ/Hydroxyglut_hydro"/>
</dbReference>
<keyword evidence="2" id="KW-1185">Reference proteome</keyword>
<dbReference type="SUPFAM" id="SSF56281">
    <property type="entry name" value="Metallo-hydrolase/oxidoreductase"/>
    <property type="match status" value="1"/>
</dbReference>
<dbReference type="EMBL" id="JABCIY010000024">
    <property type="protein sequence ID" value="KAF7196741.1"/>
    <property type="molecule type" value="Genomic_DNA"/>
</dbReference>
<organism evidence="1 2">
    <name type="scientific">Pseudocercospora fuligena</name>
    <dbReference type="NCBI Taxonomy" id="685502"/>
    <lineage>
        <taxon>Eukaryota</taxon>
        <taxon>Fungi</taxon>
        <taxon>Dikarya</taxon>
        <taxon>Ascomycota</taxon>
        <taxon>Pezizomycotina</taxon>
        <taxon>Dothideomycetes</taxon>
        <taxon>Dothideomycetidae</taxon>
        <taxon>Mycosphaerellales</taxon>
        <taxon>Mycosphaerellaceae</taxon>
        <taxon>Pseudocercospora</taxon>
    </lineage>
</organism>
<sequence length="322" mass="36746">MATTDRRRVCSTCGTQYDTLLDDSTMSCRMCNEPRQFLPPIGQAWTSLADMQGHYKNQIKQDELDGRIWSIFTQPQFAIGQRAVFLETDEGNILWDCVSFLDQDTIDFIRSRGGLRAIAISHPHFYTTHLAWAKEFDCPVYLTGTEKAYLNRIDEGEQRIFVDQEVHEILPGVNMIRLGGHFPGSSVLHYDNTVVCSLLCQQVEETSTNAYSSLLGSAILTCSQSGLNLSNHTKEHQVFFFHYAQPNFIPLGPTGMHSMWKRLSKWDFHTLHSLFYGAHVRHPHVKRFVLESMQLQARYEEHEDHAIIAESCDAALTAESQL</sequence>
<dbReference type="PANTHER" id="PTHR36839">
    <property type="entry name" value="METALLO-BETA-LACTAMASE FAMILY PROTEIN (AFU_ORTHOLOGUE AFUA_5G12770)"/>
    <property type="match status" value="1"/>
</dbReference>
<accession>A0A8H6RQT6</accession>
<evidence type="ECO:0000313" key="2">
    <source>
        <dbReference type="Proteomes" id="UP000660729"/>
    </source>
</evidence>
<evidence type="ECO:0000313" key="1">
    <source>
        <dbReference type="EMBL" id="KAF7196741.1"/>
    </source>
</evidence>
<dbReference type="AlphaFoldDB" id="A0A8H6RQT6"/>
<name>A0A8H6RQT6_9PEZI</name>
<dbReference type="OrthoDB" id="17458at2759"/>
<protein>
    <recommendedName>
        <fullName evidence="3">Metallo-beta-lactamase domain-containing protein</fullName>
    </recommendedName>
</protein>
<comment type="caution">
    <text evidence="1">The sequence shown here is derived from an EMBL/GenBank/DDBJ whole genome shotgun (WGS) entry which is preliminary data.</text>
</comment>